<evidence type="ECO:0000313" key="2">
    <source>
        <dbReference type="EMBL" id="KZS93975.1"/>
    </source>
</evidence>
<keyword evidence="3" id="KW-1185">Reference proteome</keyword>
<name>A0A164VAH2_9AGAM</name>
<proteinExistence type="predicted"/>
<accession>A0A164VAH2</accession>
<feature type="compositionally biased region" description="Basic and acidic residues" evidence="1">
    <location>
        <begin position="116"/>
        <end position="126"/>
    </location>
</feature>
<dbReference type="Proteomes" id="UP000076722">
    <property type="component" value="Unassembled WGS sequence"/>
</dbReference>
<feature type="region of interest" description="Disordered" evidence="1">
    <location>
        <begin position="1"/>
        <end position="69"/>
    </location>
</feature>
<dbReference type="EMBL" id="KV419405">
    <property type="protein sequence ID" value="KZS93975.1"/>
    <property type="molecule type" value="Genomic_DNA"/>
</dbReference>
<feature type="compositionally biased region" description="Basic residues" evidence="1">
    <location>
        <begin position="373"/>
        <end position="389"/>
    </location>
</feature>
<reference evidence="2 3" key="1">
    <citation type="journal article" date="2016" name="Mol. Biol. Evol.">
        <title>Comparative Genomics of Early-Diverging Mushroom-Forming Fungi Provides Insights into the Origins of Lignocellulose Decay Capabilities.</title>
        <authorList>
            <person name="Nagy L.G."/>
            <person name="Riley R."/>
            <person name="Tritt A."/>
            <person name="Adam C."/>
            <person name="Daum C."/>
            <person name="Floudas D."/>
            <person name="Sun H."/>
            <person name="Yadav J.S."/>
            <person name="Pangilinan J."/>
            <person name="Larsson K.H."/>
            <person name="Matsuura K."/>
            <person name="Barry K."/>
            <person name="Labutti K."/>
            <person name="Kuo R."/>
            <person name="Ohm R.A."/>
            <person name="Bhattacharya S.S."/>
            <person name="Shirouzu T."/>
            <person name="Yoshinaga Y."/>
            <person name="Martin F.M."/>
            <person name="Grigoriev I.V."/>
            <person name="Hibbett D.S."/>
        </authorList>
    </citation>
    <scope>NUCLEOTIDE SEQUENCE [LARGE SCALE GENOMIC DNA]</scope>
    <source>
        <strain evidence="2 3">HHB9708</strain>
    </source>
</reference>
<gene>
    <name evidence="2" type="ORF">SISNIDRAFT_465561</name>
</gene>
<sequence length="573" mass="63710">MSSQQLPPRAQGSPPRAFQLAHPPHRRSDLHHLLDDTNTHAYSSSPRPYTPSDPSSPSMMPTGLPPMTSHTPMLSRHEDILTYATTPEPTMSHRATPFGAYSQVVNRQPVSQSIRGTERAQDENRRVSGVPTRGAMEETTWAYSLCEHMGLNADDTAGVVKFIALCEQDTIQSRIRAKAIHFAKLQKVSREMEEARKTHQEMIDIVRELKVMTKQNWEVDKGLGAILDKDAKGYNVEGHINNPEHRSKIEAVVGKKVNSAKDRVRKMVIASLHGHLIQTLEDFLESWTTDIRMAEGCVTDTVGLDAEQMKALMTARCAHLVPLSLHHPVASLTPRFQRSFTLNLAPADVKDCEEPGEESDKEDALANTAGGTKPKKAKKAAAKKTKGKGSKADEAPTKFWKSFSTAVKELQVKFAGDNAGYRQYMTDLVNLDKKCGGQRSAMMQANEKGNLIYSDATKSRMNTMTSRNEEILSWRTGTMEFTLRHPWSEMLRVRLREHAWRLDGGAAARNPPEDARRTNRCQPVYISISVGQAQARAAAKPEPGRRLCEPSLSLSLDLVRPTAQAQRSLSRGP</sequence>
<dbReference type="AlphaFoldDB" id="A0A164VAH2"/>
<organism evidence="2 3">
    <name type="scientific">Sistotremastrum niveocremeum HHB9708</name>
    <dbReference type="NCBI Taxonomy" id="1314777"/>
    <lineage>
        <taxon>Eukaryota</taxon>
        <taxon>Fungi</taxon>
        <taxon>Dikarya</taxon>
        <taxon>Basidiomycota</taxon>
        <taxon>Agaricomycotina</taxon>
        <taxon>Agaricomycetes</taxon>
        <taxon>Sistotremastrales</taxon>
        <taxon>Sistotremastraceae</taxon>
        <taxon>Sertulicium</taxon>
        <taxon>Sertulicium niveocremeum</taxon>
    </lineage>
</organism>
<feature type="region of interest" description="Disordered" evidence="1">
    <location>
        <begin position="350"/>
        <end position="394"/>
    </location>
</feature>
<feature type="region of interest" description="Disordered" evidence="1">
    <location>
        <begin position="111"/>
        <end position="131"/>
    </location>
</feature>
<feature type="compositionally biased region" description="Low complexity" evidence="1">
    <location>
        <begin position="42"/>
        <end position="62"/>
    </location>
</feature>
<feature type="compositionally biased region" description="Basic and acidic residues" evidence="1">
    <location>
        <begin position="26"/>
        <end position="38"/>
    </location>
</feature>
<evidence type="ECO:0000256" key="1">
    <source>
        <dbReference type="SAM" id="MobiDB-lite"/>
    </source>
</evidence>
<protein>
    <submittedName>
        <fullName evidence="2">Uncharacterized protein</fullName>
    </submittedName>
</protein>
<evidence type="ECO:0000313" key="3">
    <source>
        <dbReference type="Proteomes" id="UP000076722"/>
    </source>
</evidence>